<name>A0A644YVE1_9ZZZZ</name>
<dbReference type="AlphaFoldDB" id="A0A644YVE1"/>
<organism evidence="1">
    <name type="scientific">bioreactor metagenome</name>
    <dbReference type="NCBI Taxonomy" id="1076179"/>
    <lineage>
        <taxon>unclassified sequences</taxon>
        <taxon>metagenomes</taxon>
        <taxon>ecological metagenomes</taxon>
    </lineage>
</organism>
<gene>
    <name evidence="1" type="ORF">SDC9_79069</name>
</gene>
<evidence type="ECO:0000313" key="1">
    <source>
        <dbReference type="EMBL" id="MPM32506.1"/>
    </source>
</evidence>
<proteinExistence type="predicted"/>
<accession>A0A644YVE1</accession>
<protein>
    <submittedName>
        <fullName evidence="1">Uncharacterized protein</fullName>
    </submittedName>
</protein>
<dbReference type="EMBL" id="VSSQ01006380">
    <property type="protein sequence ID" value="MPM32506.1"/>
    <property type="molecule type" value="Genomic_DNA"/>
</dbReference>
<sequence length="214" mass="23995">MGVVIPQHGWLLLRRCPHTRIYPGHSSIFLHLNGLGINGGILLIEIRKLVVAGDFRNGQQIFYAINLCTGNPNDIAAGFYILKPIFAVSVCHGGLPGVFPVIRQIQADRIAGQGFFLFLTDAVAAMYAAVRIIKHIQPKRPADAVFIDARQVCGCCRVALRFRIFHLGRGLILSRSLTLSRSFILGRYFSLRRGFILCRDFPFGSTRFIFRYDC</sequence>
<comment type="caution">
    <text evidence="1">The sequence shown here is derived from an EMBL/GenBank/DDBJ whole genome shotgun (WGS) entry which is preliminary data.</text>
</comment>
<reference evidence="1" key="1">
    <citation type="submission" date="2019-08" db="EMBL/GenBank/DDBJ databases">
        <authorList>
            <person name="Kucharzyk K."/>
            <person name="Murdoch R.W."/>
            <person name="Higgins S."/>
            <person name="Loffler F."/>
        </authorList>
    </citation>
    <scope>NUCLEOTIDE SEQUENCE</scope>
</reference>